<reference evidence="2" key="1">
    <citation type="submission" date="2021-06" db="EMBL/GenBank/DDBJ databases">
        <authorList>
            <person name="Kallberg Y."/>
            <person name="Tangrot J."/>
            <person name="Rosling A."/>
        </authorList>
    </citation>
    <scope>NUCLEOTIDE SEQUENCE</scope>
    <source>
        <strain evidence="2">UK204</strain>
    </source>
</reference>
<dbReference type="Proteomes" id="UP000789570">
    <property type="component" value="Unassembled WGS sequence"/>
</dbReference>
<feature type="coiled-coil region" evidence="1">
    <location>
        <begin position="165"/>
        <end position="254"/>
    </location>
</feature>
<evidence type="ECO:0000256" key="1">
    <source>
        <dbReference type="SAM" id="Coils"/>
    </source>
</evidence>
<comment type="caution">
    <text evidence="2">The sequence shown here is derived from an EMBL/GenBank/DDBJ whole genome shotgun (WGS) entry which is preliminary data.</text>
</comment>
<dbReference type="SUPFAM" id="SSF46689">
    <property type="entry name" value="Homeodomain-like"/>
    <property type="match status" value="1"/>
</dbReference>
<gene>
    <name evidence="2" type="ORF">FCALED_LOCUS6023</name>
</gene>
<keyword evidence="1" id="KW-0175">Coiled coil</keyword>
<organism evidence="2 3">
    <name type="scientific">Funneliformis caledonium</name>
    <dbReference type="NCBI Taxonomy" id="1117310"/>
    <lineage>
        <taxon>Eukaryota</taxon>
        <taxon>Fungi</taxon>
        <taxon>Fungi incertae sedis</taxon>
        <taxon>Mucoromycota</taxon>
        <taxon>Glomeromycotina</taxon>
        <taxon>Glomeromycetes</taxon>
        <taxon>Glomerales</taxon>
        <taxon>Glomeraceae</taxon>
        <taxon>Funneliformis</taxon>
    </lineage>
</organism>
<proteinExistence type="predicted"/>
<dbReference type="AlphaFoldDB" id="A0A9N9B0Q5"/>
<dbReference type="OrthoDB" id="2143914at2759"/>
<keyword evidence="3" id="KW-1185">Reference proteome</keyword>
<evidence type="ECO:0000313" key="2">
    <source>
        <dbReference type="EMBL" id="CAG8549024.1"/>
    </source>
</evidence>
<sequence>MYLAEGIKIMNYKDFLKRIIRSHKIKTDFLKFINSSLKDLSLKIHKLGFNRNHDIFSNEDKEFISEWVVEQLSKKPPIEWKLLQNEMKIRCVSCSQNDLKNFWYKAQRQLTRESRAESQDDLIIEYLVQKDEVQSVEVQDIKVQKEVQKVVVQKDEVQIVEVQNVEVQKDEVQKVEVQNVEVQKDEMQNVELQKDEVQKVELQKDEVQKVEVQNVKIEVQKDKVQKVEVQKVEVQKVELQKVEVQKEVEEISDMGRQLLFSDEDDEVILNCIKEMEQNRIVHKRYKIIEERLSRKFTAKQIRHHYTNVLDSKLCHLALKEEEKQFIKDWIRCNKTPAGKIEWKQLRVEIEETFKSLKSENKIKNYYYSNLKRLSRKVGQGISDTPSEDEFEDDEVTMTCPTPECEIDDNVAVTCAAAPPKDEFDYDIMPSLNSYSLKSMERSYNHNNNVMPATPTPIYHSFTLPRPHYTDSEYQSKSGARRSVVHPKIFY</sequence>
<dbReference type="EMBL" id="CAJVPQ010001377">
    <property type="protein sequence ID" value="CAG8549024.1"/>
    <property type="molecule type" value="Genomic_DNA"/>
</dbReference>
<name>A0A9N9B0Q5_9GLOM</name>
<dbReference type="InterPro" id="IPR009057">
    <property type="entry name" value="Homeodomain-like_sf"/>
</dbReference>
<dbReference type="Gene3D" id="1.10.10.60">
    <property type="entry name" value="Homeodomain-like"/>
    <property type="match status" value="1"/>
</dbReference>
<protein>
    <submittedName>
        <fullName evidence="2">5245_t:CDS:1</fullName>
    </submittedName>
</protein>
<evidence type="ECO:0000313" key="3">
    <source>
        <dbReference type="Proteomes" id="UP000789570"/>
    </source>
</evidence>
<accession>A0A9N9B0Q5</accession>